<evidence type="ECO:0000313" key="2">
    <source>
        <dbReference type="Proteomes" id="UP000814140"/>
    </source>
</evidence>
<gene>
    <name evidence="1" type="ORF">BV25DRAFT_166711</name>
</gene>
<keyword evidence="2" id="KW-1185">Reference proteome</keyword>
<accession>A0ACB8SH54</accession>
<comment type="caution">
    <text evidence="1">The sequence shown here is derived from an EMBL/GenBank/DDBJ whole genome shotgun (WGS) entry which is preliminary data.</text>
</comment>
<reference evidence="1" key="1">
    <citation type="submission" date="2021-03" db="EMBL/GenBank/DDBJ databases">
        <authorList>
            <consortium name="DOE Joint Genome Institute"/>
            <person name="Ahrendt S."/>
            <person name="Looney B.P."/>
            <person name="Miyauchi S."/>
            <person name="Morin E."/>
            <person name="Drula E."/>
            <person name="Courty P.E."/>
            <person name="Chicoki N."/>
            <person name="Fauchery L."/>
            <person name="Kohler A."/>
            <person name="Kuo A."/>
            <person name="Labutti K."/>
            <person name="Pangilinan J."/>
            <person name="Lipzen A."/>
            <person name="Riley R."/>
            <person name="Andreopoulos W."/>
            <person name="He G."/>
            <person name="Johnson J."/>
            <person name="Barry K.W."/>
            <person name="Grigoriev I.V."/>
            <person name="Nagy L."/>
            <person name="Hibbett D."/>
            <person name="Henrissat B."/>
            <person name="Matheny P.B."/>
            <person name="Labbe J."/>
            <person name="Martin F."/>
        </authorList>
    </citation>
    <scope>NUCLEOTIDE SEQUENCE</scope>
    <source>
        <strain evidence="1">HHB10654</strain>
    </source>
</reference>
<evidence type="ECO:0000313" key="1">
    <source>
        <dbReference type="EMBL" id="KAI0055562.1"/>
    </source>
</evidence>
<dbReference type="EMBL" id="MU277287">
    <property type="protein sequence ID" value="KAI0055562.1"/>
    <property type="molecule type" value="Genomic_DNA"/>
</dbReference>
<protein>
    <submittedName>
        <fullName evidence="1">Uncharacterized protein</fullName>
    </submittedName>
</protein>
<proteinExistence type="predicted"/>
<name>A0ACB8SH54_9AGAM</name>
<reference evidence="1" key="2">
    <citation type="journal article" date="2022" name="New Phytol.">
        <title>Evolutionary transition to the ectomycorrhizal habit in the genomes of a hyperdiverse lineage of mushroom-forming fungi.</title>
        <authorList>
            <person name="Looney B."/>
            <person name="Miyauchi S."/>
            <person name="Morin E."/>
            <person name="Drula E."/>
            <person name="Courty P.E."/>
            <person name="Kohler A."/>
            <person name="Kuo A."/>
            <person name="LaButti K."/>
            <person name="Pangilinan J."/>
            <person name="Lipzen A."/>
            <person name="Riley R."/>
            <person name="Andreopoulos W."/>
            <person name="He G."/>
            <person name="Johnson J."/>
            <person name="Nolan M."/>
            <person name="Tritt A."/>
            <person name="Barry K.W."/>
            <person name="Grigoriev I.V."/>
            <person name="Nagy L.G."/>
            <person name="Hibbett D."/>
            <person name="Henrissat B."/>
            <person name="Matheny P.B."/>
            <person name="Labbe J."/>
            <person name="Martin F.M."/>
        </authorList>
    </citation>
    <scope>NUCLEOTIDE SEQUENCE</scope>
    <source>
        <strain evidence="1">HHB10654</strain>
    </source>
</reference>
<organism evidence="1 2">
    <name type="scientific">Artomyces pyxidatus</name>
    <dbReference type="NCBI Taxonomy" id="48021"/>
    <lineage>
        <taxon>Eukaryota</taxon>
        <taxon>Fungi</taxon>
        <taxon>Dikarya</taxon>
        <taxon>Basidiomycota</taxon>
        <taxon>Agaricomycotina</taxon>
        <taxon>Agaricomycetes</taxon>
        <taxon>Russulales</taxon>
        <taxon>Auriscalpiaceae</taxon>
        <taxon>Artomyces</taxon>
    </lineage>
</organism>
<sequence length="451" mass="49346">MPAVGHFPARSWLGNSINMTAVTPSDITSVTKSVLAAVRFIDFAPTTTQQTVAGVVYDVPANCTIADDVTSGTSSYRSYEKGSDAASDFEVNSDISAKYMAVSGSVDASYSIAKTFQQKYQYAIFAYDSTLFTVTFEDYMSSISSPKLKVLTHALAPFDPSNAANLDAYRRFFQNAGTHVIIGCTYGARFQLNVWASNENSSVNKNWSVNVAAAFNGLVASGNFDLSIKSSDEYKQFSGFMQKTVSCFGGDPAIAGQLATQPQDEHVFTRFTTWANTARNTPDVMSLSLMEIWNLMSMASDSEVRDRADDVQSAFAWIVAHPRTHRTKCRFTISSDWGEIGLLTPSAFILHDHEGSPLPATDMQVFNETKIRWGREYSGAYERDVSIDFIIENDGSPVDIQLSHGSYGKGGAQNGMCSVVIYQTTLTNNKVVEDVSNSTFEYAIAVNPNVF</sequence>
<dbReference type="Proteomes" id="UP000814140">
    <property type="component" value="Unassembled WGS sequence"/>
</dbReference>